<evidence type="ECO:0000256" key="6">
    <source>
        <dbReference type="ARBA" id="ARBA00022840"/>
    </source>
</evidence>
<name>A0AAU7XZ52_9PSED</name>
<evidence type="ECO:0000256" key="7">
    <source>
        <dbReference type="ARBA" id="ARBA00023012"/>
    </source>
</evidence>
<feature type="domain" description="Histidine kinase" evidence="10">
    <location>
        <begin position="387"/>
        <end position="596"/>
    </location>
</feature>
<sequence>MSDIRRGNLWVVLVGAALALAGTLLFLFLRADAYEPARYFGSLAILRQIKQSDAQWEVQVLRSRMGINLDYDLLVDPLSEMDSNWQRLEQRLADAPLHNPERWERSKELYRTALEEKSGLIEAFKSHNAILRNSLNFLPTAEDDVQNLISDQRSSMVLDTTSGYVFDALLSTMEYSQVTTDEKAEDIQLGLQKIEEQKAGLSPDIGSAIDLFSAHVRTVLSEQKQVNALLNQIAAVPVATRLDALIEVLSGEQLAAAAQDQVSHRYLLVFAAILAALLLFLGYWLLRSYAEINRMNKALQAANDELERRVQVRTHELQRAQSELVAAARHAGMAEIATNVLHNVGNVLNSVNISADLVARRVRNSKALGLARAVEMMTAHQEDLGAFISHDEKGKLLPGYIAQVSEALSSERESIVNELEQMTRSVNHIKEIVSTQQSYAGPSSIVEPISINELMEDALRMQSDSLVRHQVEIVKEYDDLPEVVLDKHRTLLILVNLISNAKQAMSAQEDRPRRLTLSAQLGASSLTIRVRDNGEGIEQANLTRIFAHGFTTRKDGHGFGLHSCALAAIEMDGSLRVESDGLGTGACFTLEIPMKKRGLAHGQPG</sequence>
<keyword evidence="4" id="KW-0547">Nucleotide-binding</keyword>
<dbReference type="PRINTS" id="PR00344">
    <property type="entry name" value="BCTRLSENSOR"/>
</dbReference>
<evidence type="ECO:0000256" key="3">
    <source>
        <dbReference type="ARBA" id="ARBA00022679"/>
    </source>
</evidence>
<dbReference type="PROSITE" id="PS50109">
    <property type="entry name" value="HIS_KIN"/>
    <property type="match status" value="1"/>
</dbReference>
<feature type="transmembrane region" description="Helical" evidence="9">
    <location>
        <begin position="266"/>
        <end position="286"/>
    </location>
</feature>
<dbReference type="AlphaFoldDB" id="A0AAU7XZ52"/>
<organism evidence="11">
    <name type="scientific">Pseudomonas solani</name>
    <dbReference type="NCBI Taxonomy" id="2731552"/>
    <lineage>
        <taxon>Bacteria</taxon>
        <taxon>Pseudomonadati</taxon>
        <taxon>Pseudomonadota</taxon>
        <taxon>Gammaproteobacteria</taxon>
        <taxon>Pseudomonadales</taxon>
        <taxon>Pseudomonadaceae</taxon>
        <taxon>Pseudomonas</taxon>
    </lineage>
</organism>
<dbReference type="EC" id="2.7.13.3" evidence="2"/>
<dbReference type="PANTHER" id="PTHR43065:SF46">
    <property type="entry name" value="C4-DICARBOXYLATE TRANSPORT SENSOR PROTEIN DCTB"/>
    <property type="match status" value="1"/>
</dbReference>
<gene>
    <name evidence="11" type="ORF">ABS648_18055</name>
</gene>
<dbReference type="InterPro" id="IPR004358">
    <property type="entry name" value="Sig_transdc_His_kin-like_C"/>
</dbReference>
<keyword evidence="9" id="KW-0812">Transmembrane</keyword>
<proteinExistence type="predicted"/>
<evidence type="ECO:0000259" key="10">
    <source>
        <dbReference type="PROSITE" id="PS50109"/>
    </source>
</evidence>
<dbReference type="InterPro" id="IPR003594">
    <property type="entry name" value="HATPase_dom"/>
</dbReference>
<evidence type="ECO:0000256" key="1">
    <source>
        <dbReference type="ARBA" id="ARBA00000085"/>
    </source>
</evidence>
<keyword evidence="5" id="KW-0418">Kinase</keyword>
<dbReference type="Pfam" id="PF02518">
    <property type="entry name" value="HATPase_c"/>
    <property type="match status" value="1"/>
</dbReference>
<dbReference type="GO" id="GO:0004673">
    <property type="term" value="F:protein histidine kinase activity"/>
    <property type="evidence" value="ECO:0007669"/>
    <property type="project" value="UniProtKB-EC"/>
</dbReference>
<dbReference type="SUPFAM" id="SSF55874">
    <property type="entry name" value="ATPase domain of HSP90 chaperone/DNA topoisomerase II/histidine kinase"/>
    <property type="match status" value="1"/>
</dbReference>
<evidence type="ECO:0000256" key="8">
    <source>
        <dbReference type="SAM" id="Coils"/>
    </source>
</evidence>
<comment type="catalytic activity">
    <reaction evidence="1">
        <text>ATP + protein L-histidine = ADP + protein N-phospho-L-histidine.</text>
        <dbReference type="EC" id="2.7.13.3"/>
    </reaction>
</comment>
<accession>A0AAU7XZ52</accession>
<dbReference type="Gene3D" id="3.30.565.10">
    <property type="entry name" value="Histidine kinase-like ATPase, C-terminal domain"/>
    <property type="match status" value="1"/>
</dbReference>
<evidence type="ECO:0000313" key="11">
    <source>
        <dbReference type="EMBL" id="XBY61861.1"/>
    </source>
</evidence>
<evidence type="ECO:0000256" key="2">
    <source>
        <dbReference type="ARBA" id="ARBA00012438"/>
    </source>
</evidence>
<dbReference type="PANTHER" id="PTHR43065">
    <property type="entry name" value="SENSOR HISTIDINE KINASE"/>
    <property type="match status" value="1"/>
</dbReference>
<keyword evidence="9" id="KW-0472">Membrane</keyword>
<keyword evidence="3" id="KW-0808">Transferase</keyword>
<dbReference type="InterPro" id="IPR036890">
    <property type="entry name" value="HATPase_C_sf"/>
</dbReference>
<dbReference type="InterPro" id="IPR005467">
    <property type="entry name" value="His_kinase_dom"/>
</dbReference>
<dbReference type="SMART" id="SM00387">
    <property type="entry name" value="HATPase_c"/>
    <property type="match status" value="1"/>
</dbReference>
<evidence type="ECO:0000256" key="4">
    <source>
        <dbReference type="ARBA" id="ARBA00022741"/>
    </source>
</evidence>
<keyword evidence="6" id="KW-0067">ATP-binding</keyword>
<dbReference type="GO" id="GO:0000160">
    <property type="term" value="P:phosphorelay signal transduction system"/>
    <property type="evidence" value="ECO:0007669"/>
    <property type="project" value="UniProtKB-KW"/>
</dbReference>
<dbReference type="RefSeq" id="WP_350446348.1">
    <property type="nucleotide sequence ID" value="NZ_CP158373.1"/>
</dbReference>
<dbReference type="Pfam" id="PF19443">
    <property type="entry name" value="DAHL"/>
    <property type="match status" value="1"/>
</dbReference>
<dbReference type="InterPro" id="IPR045812">
    <property type="entry name" value="DAHL"/>
</dbReference>
<dbReference type="Gene3D" id="1.10.287.130">
    <property type="match status" value="1"/>
</dbReference>
<evidence type="ECO:0000256" key="5">
    <source>
        <dbReference type="ARBA" id="ARBA00022777"/>
    </source>
</evidence>
<dbReference type="EMBL" id="CP158373">
    <property type="protein sequence ID" value="XBY61861.1"/>
    <property type="molecule type" value="Genomic_DNA"/>
</dbReference>
<evidence type="ECO:0000256" key="9">
    <source>
        <dbReference type="SAM" id="Phobius"/>
    </source>
</evidence>
<keyword evidence="7" id="KW-0902">Two-component regulatory system</keyword>
<keyword evidence="8" id="KW-0175">Coiled coil</keyword>
<reference evidence="11" key="1">
    <citation type="submission" date="2023-08" db="EMBL/GenBank/DDBJ databases">
        <title>Increased levels of nutrients transform a symbiont into a lethal pathobiont.</title>
        <authorList>
            <person name="Lachnit T."/>
            <person name="Ulrich L."/>
            <person name="Willmer F.M."/>
            <person name="Hasenbein T."/>
            <person name="Steiner L.X."/>
            <person name="Wolters M."/>
            <person name="Herbst E.M."/>
            <person name="Deines P."/>
        </authorList>
    </citation>
    <scope>NUCLEOTIDE SEQUENCE</scope>
    <source>
        <strain evidence="11">T3</strain>
    </source>
</reference>
<dbReference type="GO" id="GO:0005524">
    <property type="term" value="F:ATP binding"/>
    <property type="evidence" value="ECO:0007669"/>
    <property type="project" value="UniProtKB-KW"/>
</dbReference>
<protein>
    <recommendedName>
        <fullName evidence="2">histidine kinase</fullName>
        <ecNumber evidence="2">2.7.13.3</ecNumber>
    </recommendedName>
</protein>
<feature type="coiled-coil region" evidence="8">
    <location>
        <begin position="289"/>
        <end position="323"/>
    </location>
</feature>
<keyword evidence="9" id="KW-1133">Transmembrane helix</keyword>